<sequence>MPNDPVNARRQIDASPAKRLVVSRLSAGKPRGTFPKPASIAYGPAMTDPKDDVARDWLGEPGETPRPDPRAAARGHGKPVLPKRFYEQAGVDAVEGGFRLTLDGRPARTPARHLLVLPTRALAERVVAEWQGQVGVIDPSRMPLTRLANSAIDGVADRREAVADDLGAYAGTDLVAYRAGDPPRLVAAQSAAWDPIVDWARDAFGARLILSEGVMHVEQPDATLAALRAEIGKVESPFRLAALHTMTTLTGSLLIALAVLHGRLTPQEGWAAGHVDETFQASVWGGDSEAEARLMARKAEFEAAAETAFLA</sequence>
<dbReference type="SUPFAM" id="SSF160909">
    <property type="entry name" value="ATP12-like"/>
    <property type="match status" value="1"/>
</dbReference>
<accession>A0A512ISW0</accession>
<evidence type="ECO:0000256" key="1">
    <source>
        <dbReference type="ARBA" id="ARBA00008231"/>
    </source>
</evidence>
<evidence type="ECO:0000313" key="6">
    <source>
        <dbReference type="Proteomes" id="UP000321258"/>
    </source>
</evidence>
<dbReference type="Proteomes" id="UP000321258">
    <property type="component" value="Unassembled WGS sequence"/>
</dbReference>
<gene>
    <name evidence="5" type="ORF">MHA02_31850</name>
</gene>
<feature type="compositionally biased region" description="Basic and acidic residues" evidence="4">
    <location>
        <begin position="48"/>
        <end position="71"/>
    </location>
</feature>
<reference evidence="5 6" key="1">
    <citation type="submission" date="2019-07" db="EMBL/GenBank/DDBJ databases">
        <title>Whole genome shotgun sequence of Methylobacterium haplocladii NBRC 107714.</title>
        <authorList>
            <person name="Hosoyama A."/>
            <person name="Uohara A."/>
            <person name="Ohji S."/>
            <person name="Ichikawa N."/>
        </authorList>
    </citation>
    <scope>NUCLEOTIDE SEQUENCE [LARGE SCALE GENOMIC DNA]</scope>
    <source>
        <strain evidence="5 6">NBRC 107714</strain>
    </source>
</reference>
<name>A0A512ISW0_9HYPH</name>
<keyword evidence="6" id="KW-1185">Reference proteome</keyword>
<dbReference type="AlphaFoldDB" id="A0A512ISW0"/>
<evidence type="ECO:0000256" key="3">
    <source>
        <dbReference type="ARBA" id="ARBA00023186"/>
    </source>
</evidence>
<dbReference type="Pfam" id="PF07542">
    <property type="entry name" value="ATP12"/>
    <property type="match status" value="1"/>
</dbReference>
<protein>
    <submittedName>
        <fullName evidence="5">ATPase</fullName>
    </submittedName>
</protein>
<comment type="similarity">
    <text evidence="1">Belongs to the ATP12 family.</text>
</comment>
<dbReference type="GO" id="GO:0043461">
    <property type="term" value="P:proton-transporting ATP synthase complex assembly"/>
    <property type="evidence" value="ECO:0007669"/>
    <property type="project" value="InterPro"/>
</dbReference>
<dbReference type="Gene3D" id="3.30.2180.10">
    <property type="entry name" value="ATP12-like"/>
    <property type="match status" value="1"/>
</dbReference>
<comment type="caution">
    <text evidence="5">The sequence shown here is derived from an EMBL/GenBank/DDBJ whole genome shotgun (WGS) entry which is preliminary data.</text>
</comment>
<proteinExistence type="inferred from homology"/>
<keyword evidence="2" id="KW-0809">Transit peptide</keyword>
<dbReference type="InterPro" id="IPR023335">
    <property type="entry name" value="ATP12_ortho_dom_sf"/>
</dbReference>
<keyword evidence="3" id="KW-0143">Chaperone</keyword>
<dbReference type="PANTHER" id="PTHR21013:SF10">
    <property type="entry name" value="ATP SYNTHASE MITOCHONDRIAL F1 COMPLEX ASSEMBLY FACTOR 2"/>
    <property type="match status" value="1"/>
</dbReference>
<dbReference type="EMBL" id="BJZT01000035">
    <property type="protein sequence ID" value="GEP00798.1"/>
    <property type="molecule type" value="Genomic_DNA"/>
</dbReference>
<organism evidence="5 6">
    <name type="scientific">Methylobacterium haplocladii</name>
    <dbReference type="NCBI Taxonomy" id="1176176"/>
    <lineage>
        <taxon>Bacteria</taxon>
        <taxon>Pseudomonadati</taxon>
        <taxon>Pseudomonadota</taxon>
        <taxon>Alphaproteobacteria</taxon>
        <taxon>Hyphomicrobiales</taxon>
        <taxon>Methylobacteriaceae</taxon>
        <taxon>Methylobacterium</taxon>
    </lineage>
</organism>
<feature type="region of interest" description="Disordered" evidence="4">
    <location>
        <begin position="1"/>
        <end position="81"/>
    </location>
</feature>
<evidence type="ECO:0000256" key="4">
    <source>
        <dbReference type="SAM" id="MobiDB-lite"/>
    </source>
</evidence>
<dbReference type="Gene3D" id="1.10.3580.10">
    <property type="entry name" value="ATP12 ATPase"/>
    <property type="match status" value="1"/>
</dbReference>
<dbReference type="PANTHER" id="PTHR21013">
    <property type="entry name" value="ATP SYNTHASE MITOCHONDRIAL F1 COMPLEX ASSEMBLY FACTOR 2/ATP12 PROTEIN, MITOCHONDRIAL PRECURSOR"/>
    <property type="match status" value="1"/>
</dbReference>
<dbReference type="InterPro" id="IPR011419">
    <property type="entry name" value="ATP12_ATP_synth-F1-assembly"/>
</dbReference>
<evidence type="ECO:0000256" key="2">
    <source>
        <dbReference type="ARBA" id="ARBA00022946"/>
    </source>
</evidence>
<evidence type="ECO:0000313" key="5">
    <source>
        <dbReference type="EMBL" id="GEP00798.1"/>
    </source>
</evidence>
<dbReference type="InterPro" id="IPR042272">
    <property type="entry name" value="ATP12_ATP_synth-F1-assembly_N"/>
</dbReference>